<dbReference type="InterPro" id="IPR000620">
    <property type="entry name" value="EamA_dom"/>
</dbReference>
<gene>
    <name evidence="3" type="ORF">EDD55_10284</name>
</gene>
<sequence>MGASANGVTGNMLIVSGGIMRHYMVALRAVSANTAGTFLNLAPLFGFAGAFVFLGERLFMLQFLGIMVTVAAVTMIGFGGRQTVKEG</sequence>
<dbReference type="Pfam" id="PF00892">
    <property type="entry name" value="EamA"/>
    <property type="match status" value="1"/>
</dbReference>
<dbReference type="InterPro" id="IPR037185">
    <property type="entry name" value="EmrE-like"/>
</dbReference>
<keyword evidence="1" id="KW-0472">Membrane</keyword>
<feature type="transmembrane region" description="Helical" evidence="1">
    <location>
        <begin position="59"/>
        <end position="78"/>
    </location>
</feature>
<comment type="caution">
    <text evidence="3">The sequence shown here is derived from an EMBL/GenBank/DDBJ whole genome shotgun (WGS) entry which is preliminary data.</text>
</comment>
<dbReference type="SUPFAM" id="SSF103481">
    <property type="entry name" value="Multidrug resistance efflux transporter EmrE"/>
    <property type="match status" value="1"/>
</dbReference>
<evidence type="ECO:0000313" key="3">
    <source>
        <dbReference type="EMBL" id="TCS64047.1"/>
    </source>
</evidence>
<keyword evidence="1" id="KW-0812">Transmembrane</keyword>
<keyword evidence="1" id="KW-1133">Transmembrane helix</keyword>
<protein>
    <submittedName>
        <fullName evidence="3">EamA-like transporter family protein</fullName>
    </submittedName>
</protein>
<reference evidence="3 4" key="1">
    <citation type="submission" date="2019-03" db="EMBL/GenBank/DDBJ databases">
        <title>Genomic Encyclopedia of Type Strains, Phase IV (KMG-IV): sequencing the most valuable type-strain genomes for metagenomic binning, comparative biology and taxonomic classification.</title>
        <authorList>
            <person name="Goeker M."/>
        </authorList>
    </citation>
    <scope>NUCLEOTIDE SEQUENCE [LARGE SCALE GENOMIC DNA]</scope>
    <source>
        <strain evidence="3 4">DSM 101688</strain>
    </source>
</reference>
<name>A0A4R3JE50_9PROT</name>
<accession>A0A4R3JE50</accession>
<dbReference type="EMBL" id="SLZW01000002">
    <property type="protein sequence ID" value="TCS64047.1"/>
    <property type="molecule type" value="Genomic_DNA"/>
</dbReference>
<dbReference type="GO" id="GO:0016020">
    <property type="term" value="C:membrane"/>
    <property type="evidence" value="ECO:0007669"/>
    <property type="project" value="InterPro"/>
</dbReference>
<dbReference type="AlphaFoldDB" id="A0A4R3JE50"/>
<feature type="domain" description="EamA" evidence="2">
    <location>
        <begin position="23"/>
        <end position="77"/>
    </location>
</feature>
<evidence type="ECO:0000259" key="2">
    <source>
        <dbReference type="Pfam" id="PF00892"/>
    </source>
</evidence>
<keyword evidence="4" id="KW-1185">Reference proteome</keyword>
<proteinExistence type="predicted"/>
<evidence type="ECO:0000256" key="1">
    <source>
        <dbReference type="SAM" id="Phobius"/>
    </source>
</evidence>
<dbReference type="RefSeq" id="WP_132938021.1">
    <property type="nucleotide sequence ID" value="NZ_CP119676.1"/>
</dbReference>
<feature type="transmembrane region" description="Helical" evidence="1">
    <location>
        <begin position="30"/>
        <end position="53"/>
    </location>
</feature>
<organism evidence="3 4">
    <name type="scientific">Varunaivibrio sulfuroxidans</name>
    <dbReference type="NCBI Taxonomy" id="1773489"/>
    <lineage>
        <taxon>Bacteria</taxon>
        <taxon>Pseudomonadati</taxon>
        <taxon>Pseudomonadota</taxon>
        <taxon>Alphaproteobacteria</taxon>
        <taxon>Rhodospirillales</taxon>
        <taxon>Magnetovibrionaceae</taxon>
        <taxon>Varunaivibrio</taxon>
    </lineage>
</organism>
<dbReference type="Proteomes" id="UP000295304">
    <property type="component" value="Unassembled WGS sequence"/>
</dbReference>
<evidence type="ECO:0000313" key="4">
    <source>
        <dbReference type="Proteomes" id="UP000295304"/>
    </source>
</evidence>